<evidence type="ECO:0000313" key="3">
    <source>
        <dbReference type="Proteomes" id="UP000272942"/>
    </source>
</evidence>
<evidence type="ECO:0000256" key="1">
    <source>
        <dbReference type="SAM" id="MobiDB-lite"/>
    </source>
</evidence>
<gene>
    <name evidence="2" type="ORF">ECPE_LOCUS6382</name>
</gene>
<protein>
    <submittedName>
        <fullName evidence="4">Organ specific protein</fullName>
    </submittedName>
</protein>
<evidence type="ECO:0000313" key="4">
    <source>
        <dbReference type="WBParaSite" id="ECPE_0000639601-mRNA-1"/>
    </source>
</evidence>
<dbReference type="AlphaFoldDB" id="A0A183AHE8"/>
<proteinExistence type="predicted"/>
<accession>A0A183AHE8</accession>
<sequence length="71" mass="7827">MDETIVDGSDEKLKDYSPLPTDAHEGTEFQDSTTLVGANPRDADKTADTAFEKNKKDEAVIEKTPSKYSFS</sequence>
<reference evidence="2 3" key="2">
    <citation type="submission" date="2018-11" db="EMBL/GenBank/DDBJ databases">
        <authorList>
            <consortium name="Pathogen Informatics"/>
        </authorList>
    </citation>
    <scope>NUCLEOTIDE SEQUENCE [LARGE SCALE GENOMIC DNA]</scope>
    <source>
        <strain evidence="2 3">Egypt</strain>
    </source>
</reference>
<dbReference type="EMBL" id="UZAN01043378">
    <property type="protein sequence ID" value="VDP78237.1"/>
    <property type="molecule type" value="Genomic_DNA"/>
</dbReference>
<evidence type="ECO:0000313" key="2">
    <source>
        <dbReference type="EMBL" id="VDP78237.1"/>
    </source>
</evidence>
<feature type="compositionally biased region" description="Basic and acidic residues" evidence="1">
    <location>
        <begin position="41"/>
        <end position="51"/>
    </location>
</feature>
<keyword evidence="3" id="KW-1185">Reference proteome</keyword>
<organism evidence="4">
    <name type="scientific">Echinostoma caproni</name>
    <dbReference type="NCBI Taxonomy" id="27848"/>
    <lineage>
        <taxon>Eukaryota</taxon>
        <taxon>Metazoa</taxon>
        <taxon>Spiralia</taxon>
        <taxon>Lophotrochozoa</taxon>
        <taxon>Platyhelminthes</taxon>
        <taxon>Trematoda</taxon>
        <taxon>Digenea</taxon>
        <taxon>Plagiorchiida</taxon>
        <taxon>Echinostomata</taxon>
        <taxon>Echinostomatoidea</taxon>
        <taxon>Echinostomatidae</taxon>
        <taxon>Echinostoma</taxon>
    </lineage>
</organism>
<dbReference type="WBParaSite" id="ECPE_0000639601-mRNA-1">
    <property type="protein sequence ID" value="ECPE_0000639601-mRNA-1"/>
    <property type="gene ID" value="ECPE_0000639601"/>
</dbReference>
<feature type="region of interest" description="Disordered" evidence="1">
    <location>
        <begin position="1"/>
        <end position="51"/>
    </location>
</feature>
<dbReference type="Proteomes" id="UP000272942">
    <property type="component" value="Unassembled WGS sequence"/>
</dbReference>
<reference evidence="4" key="1">
    <citation type="submission" date="2016-06" db="UniProtKB">
        <authorList>
            <consortium name="WormBaseParasite"/>
        </authorList>
    </citation>
    <scope>IDENTIFICATION</scope>
</reference>
<name>A0A183AHE8_9TREM</name>